<dbReference type="SUPFAM" id="SSF53955">
    <property type="entry name" value="Lysozyme-like"/>
    <property type="match status" value="1"/>
</dbReference>
<dbReference type="eggNOG" id="ENOG5034BNM">
    <property type="taxonomic scope" value="Bacteria"/>
</dbReference>
<dbReference type="AlphaFoldDB" id="A7HJ63"/>
<evidence type="ECO:0000313" key="2">
    <source>
        <dbReference type="Proteomes" id="UP000002415"/>
    </source>
</evidence>
<sequence>MKKLTIIILAVFLSQIVFSGILYDFTYQFLKSRKVPEQHAIVMAKTLEEETKIIPNLDPLLALAFGLTETGFVNTFGDNGKAVGYFQIHENALFYVANFYEDVRIFRKSLSSHSELIRYPDWQLKIAYRYLYLTLKNVHKWDITMAISAYNGRKDRYNEYTIKFFRNYSDVINEYYQFSKSYLAKK</sequence>
<dbReference type="STRING" id="381764.Fnod_0079"/>
<protein>
    <recommendedName>
        <fullName evidence="3">Lytic transglycosylase catalytic</fullName>
    </recommendedName>
</protein>
<dbReference type="RefSeq" id="WP_011993269.1">
    <property type="nucleotide sequence ID" value="NC_009718.1"/>
</dbReference>
<name>A7HJ63_FERNB</name>
<evidence type="ECO:0008006" key="3">
    <source>
        <dbReference type="Google" id="ProtNLM"/>
    </source>
</evidence>
<keyword evidence="2" id="KW-1185">Reference proteome</keyword>
<organism evidence="1 2">
    <name type="scientific">Fervidobacterium nodosum (strain ATCC 35602 / DSM 5306 / Rt17-B1)</name>
    <dbReference type="NCBI Taxonomy" id="381764"/>
    <lineage>
        <taxon>Bacteria</taxon>
        <taxon>Thermotogati</taxon>
        <taxon>Thermotogota</taxon>
        <taxon>Thermotogae</taxon>
        <taxon>Thermotogales</taxon>
        <taxon>Fervidobacteriaceae</taxon>
        <taxon>Fervidobacterium</taxon>
    </lineage>
</organism>
<dbReference type="Proteomes" id="UP000002415">
    <property type="component" value="Chromosome"/>
</dbReference>
<gene>
    <name evidence="1" type="ordered locus">Fnod_0079</name>
</gene>
<dbReference type="HOGENOM" id="CLU_1452425_0_0_0"/>
<reference evidence="1 2" key="1">
    <citation type="submission" date="2007-07" db="EMBL/GenBank/DDBJ databases">
        <title>Complete sequence of Fervidobacterium nodosum Rt17-B1.</title>
        <authorList>
            <consortium name="US DOE Joint Genome Institute"/>
            <person name="Copeland A."/>
            <person name="Lucas S."/>
            <person name="Lapidus A."/>
            <person name="Barry K."/>
            <person name="Glavina del Rio T."/>
            <person name="Dalin E."/>
            <person name="Tice H."/>
            <person name="Pitluck S."/>
            <person name="Saunders E."/>
            <person name="Brettin T."/>
            <person name="Bruce D."/>
            <person name="Detter J.C."/>
            <person name="Han C."/>
            <person name="Schmutz J."/>
            <person name="Larimer F."/>
            <person name="Land M."/>
            <person name="Hauser L."/>
            <person name="Kyrpides N."/>
            <person name="Mikhailova N."/>
            <person name="Nelson K."/>
            <person name="Gogarten J.P."/>
            <person name="Noll K."/>
            <person name="Richardson P."/>
        </authorList>
    </citation>
    <scope>NUCLEOTIDE SEQUENCE [LARGE SCALE GENOMIC DNA]</scope>
    <source>
        <strain evidence="2">ATCC 35602 / DSM 5306 / Rt17-B1</strain>
    </source>
</reference>
<dbReference type="KEGG" id="fno:Fnod_0079"/>
<accession>A7HJ63</accession>
<evidence type="ECO:0000313" key="1">
    <source>
        <dbReference type="EMBL" id="ABS59946.1"/>
    </source>
</evidence>
<reference evidence="1 2" key="2">
    <citation type="journal article" date="2009" name="Proc. Natl. Acad. Sci. U.S.A.">
        <title>On the chimeric nature, thermophilic origin, and phylogenetic placement of the Thermotogales.</title>
        <authorList>
            <person name="Zhaxybayeva O."/>
            <person name="Swithers K.S."/>
            <person name="Lapierre P."/>
            <person name="Fournier G.P."/>
            <person name="Bickhart D.M."/>
            <person name="DeBoy R.T."/>
            <person name="Nelson K.E."/>
            <person name="Nesbo C.L."/>
            <person name="Doolittle W.F."/>
            <person name="Gogarten J.P."/>
            <person name="Noll K.M."/>
        </authorList>
    </citation>
    <scope>NUCLEOTIDE SEQUENCE [LARGE SCALE GENOMIC DNA]</scope>
    <source>
        <strain evidence="2">ATCC 35602 / DSM 5306 / Rt17-B1</strain>
    </source>
</reference>
<dbReference type="EMBL" id="CP000771">
    <property type="protein sequence ID" value="ABS59946.1"/>
    <property type="molecule type" value="Genomic_DNA"/>
</dbReference>
<dbReference type="InterPro" id="IPR023346">
    <property type="entry name" value="Lysozyme-like_dom_sf"/>
</dbReference>
<dbReference type="OrthoDB" id="45218at2"/>
<dbReference type="Gene3D" id="1.10.530.10">
    <property type="match status" value="1"/>
</dbReference>
<proteinExistence type="predicted"/>